<dbReference type="Pfam" id="PF14368">
    <property type="entry name" value="LTP_2"/>
    <property type="match status" value="1"/>
</dbReference>
<evidence type="ECO:0000256" key="4">
    <source>
        <dbReference type="ARBA" id="ARBA00023180"/>
    </source>
</evidence>
<dbReference type="AlphaFoldDB" id="A0AB40D302"/>
<dbReference type="Proteomes" id="UP001515500">
    <property type="component" value="Chromosome 19"/>
</dbReference>
<dbReference type="InterPro" id="IPR036312">
    <property type="entry name" value="Bifun_inhib/LTP/seed_sf"/>
</dbReference>
<evidence type="ECO:0000259" key="7">
    <source>
        <dbReference type="Pfam" id="PF14368"/>
    </source>
</evidence>
<feature type="transmembrane region" description="Helical" evidence="5">
    <location>
        <begin position="190"/>
        <end position="211"/>
    </location>
</feature>
<protein>
    <submittedName>
        <fullName evidence="9">Non-specific lipid transfer protein GPI-anchored 6-like</fullName>
    </submittedName>
</protein>
<dbReference type="SUPFAM" id="SSF47699">
    <property type="entry name" value="Bifunctional inhibitor/lipid-transfer protein/seed storage 2S albumin"/>
    <property type="match status" value="1"/>
</dbReference>
<sequence length="216" mass="23542">MASSTSLPMFLKLQMLVLITFCFVDFARSDFAADQAECTNQLVGLASCLSFVQQINIQCPTPDCCDDFSKVVRNIFKCLCVLIKDRDEPQLGIKVNITRALILPAKCHAPANVSNYPRVLRLPLDSTQAKDFNQFSDEMQGMAVNYAIISRKRHGTMANVSIETNNQSGGSNDVNQSGAKGIKLSQMVKGGGVGIGVLLSALSCVVLKWCFGLKRI</sequence>
<keyword evidence="2 6" id="KW-0732">Signal</keyword>
<reference evidence="9" key="1">
    <citation type="submission" date="2025-08" db="UniProtKB">
        <authorList>
            <consortium name="RefSeq"/>
        </authorList>
    </citation>
    <scope>IDENTIFICATION</scope>
</reference>
<accession>A0AB40D302</accession>
<dbReference type="InterPro" id="IPR043325">
    <property type="entry name" value="LTSS"/>
</dbReference>
<evidence type="ECO:0000256" key="5">
    <source>
        <dbReference type="SAM" id="Phobius"/>
    </source>
</evidence>
<evidence type="ECO:0000256" key="2">
    <source>
        <dbReference type="ARBA" id="ARBA00022729"/>
    </source>
</evidence>
<feature type="chain" id="PRO_5044290740" evidence="6">
    <location>
        <begin position="30"/>
        <end position="216"/>
    </location>
</feature>
<dbReference type="PANTHER" id="PTHR33044">
    <property type="entry name" value="BIFUNCTIONAL INHIBITOR/LIPID-TRANSFER PROTEIN/SEED STORAGE 2S ALBUMIN SUPERFAMILY PROTEIN-RELATED"/>
    <property type="match status" value="1"/>
</dbReference>
<comment type="similarity">
    <text evidence="1">Belongs to the plant LTP family.</text>
</comment>
<dbReference type="GeneID" id="120284028"/>
<name>A0AB40D302_DIOCR</name>
<keyword evidence="8" id="KW-1185">Reference proteome</keyword>
<keyword evidence="5" id="KW-1133">Transmembrane helix</keyword>
<evidence type="ECO:0000256" key="1">
    <source>
        <dbReference type="ARBA" id="ARBA00009748"/>
    </source>
</evidence>
<proteinExistence type="inferred from homology"/>
<keyword evidence="5" id="KW-0472">Membrane</keyword>
<evidence type="ECO:0000256" key="3">
    <source>
        <dbReference type="ARBA" id="ARBA00023157"/>
    </source>
</evidence>
<dbReference type="RefSeq" id="XP_039146786.1">
    <property type="nucleotide sequence ID" value="XM_039290852.1"/>
</dbReference>
<evidence type="ECO:0000256" key="6">
    <source>
        <dbReference type="SAM" id="SignalP"/>
    </source>
</evidence>
<evidence type="ECO:0000313" key="9">
    <source>
        <dbReference type="RefSeq" id="XP_039146786.1"/>
    </source>
</evidence>
<keyword evidence="4" id="KW-0325">Glycoprotein</keyword>
<organism evidence="8 9">
    <name type="scientific">Dioscorea cayennensis subsp. rotundata</name>
    <name type="common">White Guinea yam</name>
    <name type="synonym">Dioscorea rotundata</name>
    <dbReference type="NCBI Taxonomy" id="55577"/>
    <lineage>
        <taxon>Eukaryota</taxon>
        <taxon>Viridiplantae</taxon>
        <taxon>Streptophyta</taxon>
        <taxon>Embryophyta</taxon>
        <taxon>Tracheophyta</taxon>
        <taxon>Spermatophyta</taxon>
        <taxon>Magnoliopsida</taxon>
        <taxon>Liliopsida</taxon>
        <taxon>Dioscoreales</taxon>
        <taxon>Dioscoreaceae</taxon>
        <taxon>Dioscorea</taxon>
    </lineage>
</organism>
<feature type="signal peptide" evidence="6">
    <location>
        <begin position="1"/>
        <end position="29"/>
    </location>
</feature>
<dbReference type="Gene3D" id="1.10.110.10">
    <property type="entry name" value="Plant lipid-transfer and hydrophobic proteins"/>
    <property type="match status" value="1"/>
</dbReference>
<dbReference type="InterPro" id="IPR016140">
    <property type="entry name" value="Bifunc_inhib/LTP/seed_store"/>
</dbReference>
<keyword evidence="3" id="KW-1015">Disulfide bond</keyword>
<evidence type="ECO:0000313" key="8">
    <source>
        <dbReference type="Proteomes" id="UP001515500"/>
    </source>
</evidence>
<dbReference type="CDD" id="cd00010">
    <property type="entry name" value="AAI_LTSS"/>
    <property type="match status" value="1"/>
</dbReference>
<gene>
    <name evidence="9" type="primary">LOC120284028</name>
</gene>
<keyword evidence="5" id="KW-0812">Transmembrane</keyword>
<feature type="domain" description="Bifunctional inhibitor/plant lipid transfer protein/seed storage helical" evidence="7">
    <location>
        <begin position="32"/>
        <end position="113"/>
    </location>
</feature>